<sequence>MADLREFMRRVPQCVTVVTTFYDGAPHGMTVSSFTSVSLEPPLVTIALEKTAATCRMVLKSRRFAVNLLSQNQPQISDVFAYANHHERFLKIRYRVERNVYPVLDGVIGVLMCVVDDVHEAGDHLVVVGRVEAAEVYSDEPPLVYLQRQYHTVKSIKG</sequence>
<protein>
    <submittedName>
        <fullName evidence="4">Flavin reductase</fullName>
    </submittedName>
</protein>
<accession>A0A7C5QCW8</accession>
<proteinExistence type="predicted"/>
<dbReference type="InterPro" id="IPR002563">
    <property type="entry name" value="Flavin_Rdtase-like_dom"/>
</dbReference>
<dbReference type="Gene3D" id="2.30.110.10">
    <property type="entry name" value="Electron Transport, Fmn-binding Protein, Chain A"/>
    <property type="match status" value="1"/>
</dbReference>
<dbReference type="InterPro" id="IPR012349">
    <property type="entry name" value="Split_barrel_FMN-bd"/>
</dbReference>
<evidence type="ECO:0000256" key="1">
    <source>
        <dbReference type="ARBA" id="ARBA00001917"/>
    </source>
</evidence>
<name>A0A7C5QCW8_CALS0</name>
<dbReference type="EMBL" id="DRWN01000019">
    <property type="protein sequence ID" value="HHK67971.1"/>
    <property type="molecule type" value="Genomic_DNA"/>
</dbReference>
<comment type="cofactor">
    <cofactor evidence="1">
        <name>FMN</name>
        <dbReference type="ChEBI" id="CHEBI:58210"/>
    </cofactor>
</comment>
<evidence type="ECO:0000256" key="2">
    <source>
        <dbReference type="ARBA" id="ARBA00023002"/>
    </source>
</evidence>
<dbReference type="PANTHER" id="PTHR30466:SF1">
    <property type="entry name" value="FMN REDUCTASE (NADH) RUTF"/>
    <property type="match status" value="1"/>
</dbReference>
<keyword evidence="2" id="KW-0560">Oxidoreductase</keyword>
<dbReference type="PANTHER" id="PTHR30466">
    <property type="entry name" value="FLAVIN REDUCTASE"/>
    <property type="match status" value="1"/>
</dbReference>
<comment type="caution">
    <text evidence="4">The sequence shown here is derived from an EMBL/GenBank/DDBJ whole genome shotgun (WGS) entry which is preliminary data.</text>
</comment>
<dbReference type="GO" id="GO:0010181">
    <property type="term" value="F:FMN binding"/>
    <property type="evidence" value="ECO:0007669"/>
    <property type="project" value="InterPro"/>
</dbReference>
<evidence type="ECO:0000259" key="3">
    <source>
        <dbReference type="SMART" id="SM00903"/>
    </source>
</evidence>
<dbReference type="AlphaFoldDB" id="A0A7C5QCW8"/>
<evidence type="ECO:0000313" key="4">
    <source>
        <dbReference type="EMBL" id="HHK67971.1"/>
    </source>
</evidence>
<dbReference type="GO" id="GO:0042602">
    <property type="term" value="F:riboflavin reductase (NADPH) activity"/>
    <property type="evidence" value="ECO:0007669"/>
    <property type="project" value="TreeGrafter"/>
</dbReference>
<dbReference type="SUPFAM" id="SSF50475">
    <property type="entry name" value="FMN-binding split barrel"/>
    <property type="match status" value="1"/>
</dbReference>
<dbReference type="SMART" id="SM00903">
    <property type="entry name" value="Flavin_Reduct"/>
    <property type="match status" value="1"/>
</dbReference>
<dbReference type="Pfam" id="PF01613">
    <property type="entry name" value="Flavin_Reduct"/>
    <property type="match status" value="1"/>
</dbReference>
<feature type="domain" description="Flavin reductase like" evidence="3">
    <location>
        <begin position="8"/>
        <end position="152"/>
    </location>
</feature>
<dbReference type="InterPro" id="IPR050268">
    <property type="entry name" value="NADH-dep_flavin_reductase"/>
</dbReference>
<organism evidence="4">
    <name type="scientific">Caldiarchaeum subterraneum</name>
    <dbReference type="NCBI Taxonomy" id="311458"/>
    <lineage>
        <taxon>Archaea</taxon>
        <taxon>Nitrososphaerota</taxon>
        <taxon>Candidatus Caldarchaeales</taxon>
        <taxon>Candidatus Caldarchaeaceae</taxon>
        <taxon>Candidatus Caldarchaeum</taxon>
    </lineage>
</organism>
<gene>
    <name evidence="4" type="ORF">ENM11_02290</name>
</gene>
<reference evidence="4" key="1">
    <citation type="journal article" date="2020" name="mSystems">
        <title>Genome- and Community-Level Interaction Insights into Carbon Utilization and Element Cycling Functions of Hydrothermarchaeota in Hydrothermal Sediment.</title>
        <authorList>
            <person name="Zhou Z."/>
            <person name="Liu Y."/>
            <person name="Xu W."/>
            <person name="Pan J."/>
            <person name="Luo Z.H."/>
            <person name="Li M."/>
        </authorList>
    </citation>
    <scope>NUCLEOTIDE SEQUENCE [LARGE SCALE GENOMIC DNA]</scope>
    <source>
        <strain evidence="4">SpSt-1056</strain>
    </source>
</reference>